<reference evidence="1 2" key="1">
    <citation type="journal article" date="2005" name="J. Bacteriol.">
        <title>Swine and poultry pathogens: the complete genome sequences of two strains of Mycoplasma hyopneumoniae and a strain of Mycoplasma synoviae.</title>
        <authorList>
            <person name="Vasconcelos A.T."/>
            <person name="Ferreira H.B."/>
            <person name="Bizarro C.V."/>
            <person name="Bonatto S.L."/>
            <person name="Carvalho M.O."/>
            <person name="Pinto P.M."/>
            <person name="Almeida D.F."/>
            <person name="Almeida L.G."/>
            <person name="Almeida R."/>
            <person name="Alves-Filho L."/>
            <person name="Assuncao E.N."/>
            <person name="Azevedo V.A."/>
            <person name="Bogo M.R."/>
            <person name="Brigido M.M."/>
            <person name="Brocchi M."/>
            <person name="Burity H.A."/>
            <person name="Camargo A.A."/>
            <person name="Camargo S.S."/>
            <person name="Carepo M.S."/>
            <person name="Carraro D.M."/>
            <person name="de Mattos Cascardo J.C."/>
            <person name="Castro L.A."/>
            <person name="Cavalcanti G."/>
            <person name="Chemale G."/>
            <person name="Collevatti R.G."/>
            <person name="Cunha C.W."/>
            <person name="Dallagiovanna B."/>
            <person name="Dambros B.P."/>
            <person name="Dellagostin O.A."/>
            <person name="Falcao C."/>
            <person name="Fantinatti-Garboggini F."/>
            <person name="Felipe M.S."/>
            <person name="Fiorentin L."/>
            <person name="Franco G.R."/>
            <person name="Freitas N.S."/>
            <person name="Frias D."/>
            <person name="Grangeiro T.B."/>
            <person name="Grisard E.C."/>
            <person name="Guimaraes C.T."/>
            <person name="Hungria M."/>
            <person name="Jardim S.N."/>
            <person name="Krieger M.A."/>
            <person name="Laurino J.P."/>
            <person name="Lima L.F."/>
            <person name="Lopes M.I."/>
            <person name="Loreto E.L."/>
            <person name="Madeira H.M."/>
            <person name="Manfio G.P."/>
            <person name="Maranhao A.Q."/>
            <person name="Martinkovics C.T."/>
            <person name="Medeiros S.R."/>
            <person name="Moreira M.A."/>
            <person name="Neiva M."/>
            <person name="Ramalho-Neto C.E."/>
            <person name="Nicolas M.F."/>
            <person name="Oliveira S.C."/>
            <person name="Paixao R.F."/>
            <person name="Pedrosa F.O."/>
            <person name="Pena S.D."/>
            <person name="Pereira M."/>
            <person name="Pereira-Ferrari L."/>
            <person name="Piffer I."/>
            <person name="Pinto L.S."/>
            <person name="Potrich D.P."/>
            <person name="Salim A.C."/>
            <person name="Santos F.R."/>
            <person name="Schmitt R."/>
            <person name="Schneider M.P."/>
            <person name="Schrank A."/>
            <person name="Schrank I.S."/>
            <person name="Schuck A.F."/>
            <person name="Seuanez H.N."/>
            <person name="Silva D.W."/>
            <person name="Silva R."/>
            <person name="Silva S.C."/>
            <person name="Soares C.M."/>
            <person name="Souza K.R."/>
            <person name="Souza R.C."/>
            <person name="Staats C.C."/>
            <person name="Steffens M.B."/>
            <person name="Teixeira S.M."/>
            <person name="Urmenyi T.P."/>
            <person name="Vainstein M.H."/>
            <person name="Zuccherato L.W."/>
            <person name="Simpson A.J."/>
            <person name="Zaha A."/>
        </authorList>
    </citation>
    <scope>NUCLEOTIDE SEQUENCE [LARGE SCALE GENOMIC DNA]</scope>
    <source>
        <strain evidence="2">J / ATCC 25934 / NCTC 10110</strain>
    </source>
</reference>
<dbReference type="AlphaFoldDB" id="Q4AA48"/>
<organism evidence="1 2">
    <name type="scientific">Mesomycoplasma hyopneumoniae (strain J / ATCC 25934 / NCTC 10110)</name>
    <name type="common">Mycoplasma hyopneumoniae</name>
    <dbReference type="NCBI Taxonomy" id="262719"/>
    <lineage>
        <taxon>Bacteria</taxon>
        <taxon>Bacillati</taxon>
        <taxon>Mycoplasmatota</taxon>
        <taxon>Mycoplasmoidales</taxon>
        <taxon>Metamycoplasmataceae</taxon>
        <taxon>Mesomycoplasma</taxon>
    </lineage>
</organism>
<name>Q4AA48_MESHJ</name>
<protein>
    <submittedName>
        <fullName evidence="1">Uncharacterized protein</fullName>
    </submittedName>
</protein>
<gene>
    <name evidence="1" type="ordered locus">MHJ_0282</name>
</gene>
<dbReference type="KEGG" id="mhj:MHJ_0282"/>
<evidence type="ECO:0000313" key="2">
    <source>
        <dbReference type="Proteomes" id="UP000000548"/>
    </source>
</evidence>
<dbReference type="EMBL" id="AE017243">
    <property type="protein sequence ID" value="AAZ44373.2"/>
    <property type="molecule type" value="Genomic_DNA"/>
</dbReference>
<accession>Q4AA48</accession>
<proteinExistence type="predicted"/>
<sequence length="180" mass="20446">MIALLANENRVIQLAERNTTDYYFGIGLSGVQYLSYYGGWFFQDKIVWDGIARTKFRYKKLGNWYQRDTADRLRLKVTSWISGIGSPSFEVGGEIKYDGNFSASAGTKIGIDSNGYLINDKTTHNSNYAGLDYEFQGWKYKVTTFGQSAHAWADYGNLSVNISSNSDNYRVEKLSEDIQE</sequence>
<dbReference type="RefSeq" id="WP_044284624.1">
    <property type="nucleotide sequence ID" value="NC_007295.1"/>
</dbReference>
<dbReference type="HOGENOM" id="CLU_1239039_0_0_14"/>
<dbReference type="GeneID" id="41334593"/>
<dbReference type="Proteomes" id="UP000000548">
    <property type="component" value="Chromosome"/>
</dbReference>
<evidence type="ECO:0000313" key="1">
    <source>
        <dbReference type="EMBL" id="AAZ44373.2"/>
    </source>
</evidence>